<dbReference type="PANTHER" id="PTHR30298:SF0">
    <property type="entry name" value="PROTEIN YBFL-RELATED"/>
    <property type="match status" value="1"/>
</dbReference>
<dbReference type="NCBIfam" id="NF033564">
    <property type="entry name" value="transpos_ISAs1"/>
    <property type="match status" value="1"/>
</dbReference>
<sequence length="227" mass="24864">MCMRVPSSFQDHFASLSDPRSFRTPNLRHDLIDILVMAVCAVIWGAEGWEDLEDYGYAQAAWFSDVLDLPHGLPSHDTFRRVLSQLDPDELTKCFVSWTTALNDLAGGDIVAIDGKTLRQSFDRATSQSAIPMVSAWATANRLGLGQVKVDDKSNEITAIPKLLKILDLSGATVTLDAMGCQKEIAQVITEQGADYVLALKKNHSTLYGDVKLFLDDAQASGFADLD</sequence>
<dbReference type="EMBL" id="KR857273">
    <property type="protein sequence ID" value="AKQ22706.1"/>
    <property type="molecule type" value="Genomic_DNA"/>
</dbReference>
<proteinExistence type="predicted"/>
<protein>
    <submittedName>
        <fullName evidence="3">Mobile element protein</fullName>
    </submittedName>
</protein>
<organism evidence="3">
    <name type="scientific">Candidatus Entotheonella serta</name>
    <dbReference type="NCBI Taxonomy" id="1652106"/>
    <lineage>
        <taxon>Bacteria</taxon>
        <taxon>Pseudomonadati</taxon>
        <taxon>Nitrospinota/Tectimicrobiota group</taxon>
        <taxon>Candidatus Tectimicrobiota</taxon>
        <taxon>Candidatus Entotheonellia</taxon>
        <taxon>Candidatus Entotheonellales</taxon>
        <taxon>Candidatus Entotheonellaceae</taxon>
        <taxon>Candidatus Entotheonella</taxon>
    </lineage>
</organism>
<dbReference type="InterPro" id="IPR047647">
    <property type="entry name" value="ISAs1_transpos"/>
</dbReference>
<feature type="domain" description="H repeat-associated protein N-terminal" evidence="2">
    <location>
        <begin position="11"/>
        <end position="99"/>
    </location>
</feature>
<name>A0A0K0PDF7_9BACT</name>
<dbReference type="AlphaFoldDB" id="A0A0K0PDF7"/>
<dbReference type="GO" id="GO:0004803">
    <property type="term" value="F:transposase activity"/>
    <property type="evidence" value="ECO:0007669"/>
    <property type="project" value="InterPro"/>
</dbReference>
<dbReference type="Pfam" id="PF01609">
    <property type="entry name" value="DDE_Tnp_1"/>
    <property type="match status" value="1"/>
</dbReference>
<feature type="domain" description="Transposase IS4-like" evidence="1">
    <location>
        <begin position="108"/>
        <end position="207"/>
    </location>
</feature>
<dbReference type="PANTHER" id="PTHR30298">
    <property type="entry name" value="H REPEAT-ASSOCIATED PREDICTED TRANSPOSASE"/>
    <property type="match status" value="1"/>
</dbReference>
<dbReference type="InterPro" id="IPR032806">
    <property type="entry name" value="YbfD_N"/>
</dbReference>
<evidence type="ECO:0000259" key="2">
    <source>
        <dbReference type="Pfam" id="PF13808"/>
    </source>
</evidence>
<accession>A0A0K0PDF7</accession>
<dbReference type="InterPro" id="IPR051698">
    <property type="entry name" value="Transposase_11-like"/>
</dbReference>
<evidence type="ECO:0000259" key="1">
    <source>
        <dbReference type="Pfam" id="PF01609"/>
    </source>
</evidence>
<dbReference type="Pfam" id="PF13808">
    <property type="entry name" value="DDE_Tnp_1_assoc"/>
    <property type="match status" value="1"/>
</dbReference>
<dbReference type="InterPro" id="IPR002559">
    <property type="entry name" value="Transposase_11"/>
</dbReference>
<dbReference type="GO" id="GO:0006313">
    <property type="term" value="P:DNA transposition"/>
    <property type="evidence" value="ECO:0007669"/>
    <property type="project" value="InterPro"/>
</dbReference>
<evidence type="ECO:0000313" key="3">
    <source>
        <dbReference type="EMBL" id="AKQ22706.1"/>
    </source>
</evidence>
<reference evidence="3" key="1">
    <citation type="submission" date="2015-05" db="EMBL/GenBank/DDBJ databases">
        <title>Metabolic and evolutionary origin of actin-binding polyketides from diverse organisms.</title>
        <authorList>
            <person name="Ueoka R."/>
            <person name="Uria A.R."/>
            <person name="Reiter S."/>
            <person name="Mori T."/>
            <person name="Karbaum P."/>
            <person name="Peters E.E."/>
            <person name="Helfrich E.J.N."/>
            <person name="Morinaka B.I."/>
            <person name="Gugger M."/>
            <person name="Takeyama H."/>
            <person name="Matsunaga S."/>
            <person name="Piel J."/>
        </authorList>
    </citation>
    <scope>NUCLEOTIDE SEQUENCE</scope>
</reference>
<dbReference type="GO" id="GO:0003677">
    <property type="term" value="F:DNA binding"/>
    <property type="evidence" value="ECO:0007669"/>
    <property type="project" value="InterPro"/>
</dbReference>